<protein>
    <submittedName>
        <fullName evidence="1">Uncharacterized protein</fullName>
    </submittedName>
</protein>
<accession>A0A0F9J0M0</accession>
<reference evidence="1" key="1">
    <citation type="journal article" date="2015" name="Nature">
        <title>Complex archaea that bridge the gap between prokaryotes and eukaryotes.</title>
        <authorList>
            <person name="Spang A."/>
            <person name="Saw J.H."/>
            <person name="Jorgensen S.L."/>
            <person name="Zaremba-Niedzwiedzka K."/>
            <person name="Martijn J."/>
            <person name="Lind A.E."/>
            <person name="van Eijk R."/>
            <person name="Schleper C."/>
            <person name="Guy L."/>
            <person name="Ettema T.J."/>
        </authorList>
    </citation>
    <scope>NUCLEOTIDE SEQUENCE</scope>
</reference>
<dbReference type="EMBL" id="LAZR01019381">
    <property type="protein sequence ID" value="KKL92762.1"/>
    <property type="molecule type" value="Genomic_DNA"/>
</dbReference>
<proteinExistence type="predicted"/>
<feature type="non-terminal residue" evidence="1">
    <location>
        <position position="1"/>
    </location>
</feature>
<name>A0A0F9J0M0_9ZZZZ</name>
<gene>
    <name evidence="1" type="ORF">LCGC14_1881420</name>
</gene>
<evidence type="ECO:0000313" key="1">
    <source>
        <dbReference type="EMBL" id="KKL92762.1"/>
    </source>
</evidence>
<comment type="caution">
    <text evidence="1">The sequence shown here is derived from an EMBL/GenBank/DDBJ whole genome shotgun (WGS) entry which is preliminary data.</text>
</comment>
<dbReference type="AlphaFoldDB" id="A0A0F9J0M0"/>
<organism evidence="1">
    <name type="scientific">marine sediment metagenome</name>
    <dbReference type="NCBI Taxonomy" id="412755"/>
    <lineage>
        <taxon>unclassified sequences</taxon>
        <taxon>metagenomes</taxon>
        <taxon>ecological metagenomes</taxon>
    </lineage>
</organism>
<sequence>GYRLMFCEQSWNTNTFSCPNKAVAFTVGLTSLHDAMTQGRPGINILYMCDWHAQEARDMFALPSISLDTGDFYYIGMLDPRYHVSNDQIRRVYQREAV</sequence>